<evidence type="ECO:0000313" key="2">
    <source>
        <dbReference type="Proteomes" id="UP001155483"/>
    </source>
</evidence>
<dbReference type="Proteomes" id="UP001155483">
    <property type="component" value="Unassembled WGS sequence"/>
</dbReference>
<comment type="caution">
    <text evidence="1">The sequence shown here is derived from an EMBL/GenBank/DDBJ whole genome shotgun (WGS) entry which is preliminary data.</text>
</comment>
<name>A0A9X2XTC3_9BACT</name>
<dbReference type="RefSeq" id="WP_279295659.1">
    <property type="nucleotide sequence ID" value="NZ_JAOTIF010000001.1"/>
</dbReference>
<protein>
    <submittedName>
        <fullName evidence="1">Uncharacterized protein</fullName>
    </submittedName>
</protein>
<keyword evidence="2" id="KW-1185">Reference proteome</keyword>
<reference evidence="1" key="1">
    <citation type="submission" date="2022-09" db="EMBL/GenBank/DDBJ databases">
        <authorList>
            <person name="Yuan C."/>
            <person name="Ke Z."/>
        </authorList>
    </citation>
    <scope>NUCLEOTIDE SEQUENCE</scope>
    <source>
        <strain evidence="1">LB-8</strain>
    </source>
</reference>
<proteinExistence type="predicted"/>
<evidence type="ECO:0000313" key="1">
    <source>
        <dbReference type="EMBL" id="MCU7548215.1"/>
    </source>
</evidence>
<accession>A0A9X2XTC3</accession>
<reference evidence="1" key="2">
    <citation type="submission" date="2023-04" db="EMBL/GenBank/DDBJ databases">
        <title>Paracnuella aquatica gen. nov., sp. nov., a member of the family Chitinophagaceae isolated from a hot spring.</title>
        <authorList>
            <person name="Wang C."/>
        </authorList>
    </citation>
    <scope>NUCLEOTIDE SEQUENCE</scope>
    <source>
        <strain evidence="1">LB-8</strain>
    </source>
</reference>
<dbReference type="AlphaFoldDB" id="A0A9X2XTC3"/>
<dbReference type="EMBL" id="JAOTIF010000001">
    <property type="protein sequence ID" value="MCU7548215.1"/>
    <property type="molecule type" value="Genomic_DNA"/>
</dbReference>
<organism evidence="1 2">
    <name type="scientific">Paraflavisolibacter caeni</name>
    <dbReference type="NCBI Taxonomy" id="2982496"/>
    <lineage>
        <taxon>Bacteria</taxon>
        <taxon>Pseudomonadati</taxon>
        <taxon>Bacteroidota</taxon>
        <taxon>Chitinophagia</taxon>
        <taxon>Chitinophagales</taxon>
        <taxon>Chitinophagaceae</taxon>
        <taxon>Paraflavisolibacter</taxon>
    </lineage>
</organism>
<gene>
    <name evidence="1" type="ORF">OCK74_03775</name>
</gene>
<sequence length="211" mass="24029">MNLRNMVAVQPVKGTGTPKTTAKRAPKQYVNTLEYELITNLVQQQYSKDGEVNFPLLLSIPLQDRIPALVQEFGVKRMYHLLLMIVKAFTFSLPIPKTKKLNDTRMSVCACDLILTAQEDQLSLEDIILFFERAKAGKYGSIKSLISHYQVMTLLDKYRAERHEAFMKIKDEKDAALKTLGPTEKTCEEPKQIGEILKQASIFDMNKRMSG</sequence>